<evidence type="ECO:0000256" key="6">
    <source>
        <dbReference type="ARBA" id="ARBA00022840"/>
    </source>
</evidence>
<dbReference type="SMART" id="SM00220">
    <property type="entry name" value="S_TKc"/>
    <property type="match status" value="1"/>
</dbReference>
<comment type="caution">
    <text evidence="11">The sequence shown here is derived from an EMBL/GenBank/DDBJ whole genome shotgun (WGS) entry which is preliminary data.</text>
</comment>
<accession>A0AAD5UKE7</accession>
<dbReference type="Pfam" id="PF00069">
    <property type="entry name" value="Pkinase"/>
    <property type="match status" value="1"/>
</dbReference>
<dbReference type="PROSITE" id="PS50032">
    <property type="entry name" value="KA1"/>
    <property type="match status" value="1"/>
</dbReference>
<dbReference type="Gene3D" id="1.10.510.10">
    <property type="entry name" value="Transferase(Phosphotransferase) domain 1"/>
    <property type="match status" value="1"/>
</dbReference>
<evidence type="ECO:0000256" key="7">
    <source>
        <dbReference type="ARBA" id="ARBA00047899"/>
    </source>
</evidence>
<proteinExistence type="predicted"/>
<dbReference type="SUPFAM" id="SSF103243">
    <property type="entry name" value="KA1-like"/>
    <property type="match status" value="1"/>
</dbReference>
<sequence length="413" mass="47238">MGIVHRDLKLENLLLDKDKNIVIIDFGFANWFQKGSNDLLSTSCGSLHYAAPELVMNNQYMGETVDIWSCGVILYAMLCGYLPYDDDSTNLDGEDAVKLYKYIMNTTLKYPSHVSSSARSLASSILVPDPKFRLNIDGIKNHPWCKPYYVKYFPYDIVSDDESHFPFDSEIEESVDESSIVPMSLIGQTLAVPIEVPRVQANVEDVTEHVRPKSLDGSNPKFTQMREKSDLVRSATLSKHRMPSWSTAKDKDVSRPVVDNLKFHSGPIDQRTLSKMHPDDIKEKIVKVLTKMQLRFRETPDVYKIKVKKTADHPKSETKGKLANSLMSFPGIMIQNLIYMGKFGLQFNHGYDGKPIPERNSDEPDGELKFTVAIHRLKNLDGLFTVDLKRYDGDIWEFKRLYRDFVSEIEHEL</sequence>
<dbReference type="InterPro" id="IPR001772">
    <property type="entry name" value="KA1_dom"/>
</dbReference>
<reference evidence="11" key="1">
    <citation type="submission" date="2020-05" db="EMBL/GenBank/DDBJ databases">
        <title>Phylogenomic resolution of chytrid fungi.</title>
        <authorList>
            <person name="Stajich J.E."/>
            <person name="Amses K."/>
            <person name="Simmons R."/>
            <person name="Seto K."/>
            <person name="Myers J."/>
            <person name="Bonds A."/>
            <person name="Quandt C.A."/>
            <person name="Barry K."/>
            <person name="Liu P."/>
            <person name="Grigoriev I."/>
            <person name="Longcore J.E."/>
            <person name="James T.Y."/>
        </authorList>
    </citation>
    <scope>NUCLEOTIDE SEQUENCE</scope>
    <source>
        <strain evidence="11">PLAUS21</strain>
    </source>
</reference>
<evidence type="ECO:0000256" key="2">
    <source>
        <dbReference type="ARBA" id="ARBA00022527"/>
    </source>
</evidence>
<keyword evidence="2" id="KW-0723">Serine/threonine-protein kinase</keyword>
<dbReference type="InterPro" id="IPR008271">
    <property type="entry name" value="Ser/Thr_kinase_AS"/>
</dbReference>
<keyword evidence="12" id="KW-1185">Reference proteome</keyword>
<dbReference type="PANTHER" id="PTHR24346">
    <property type="entry name" value="MAP/MICROTUBULE AFFINITY-REGULATING KINASE"/>
    <property type="match status" value="1"/>
</dbReference>
<comment type="catalytic activity">
    <reaction evidence="8">
        <text>L-seryl-[protein] + ATP = O-phospho-L-seryl-[protein] + ADP + H(+)</text>
        <dbReference type="Rhea" id="RHEA:17989"/>
        <dbReference type="Rhea" id="RHEA-COMP:9863"/>
        <dbReference type="Rhea" id="RHEA-COMP:11604"/>
        <dbReference type="ChEBI" id="CHEBI:15378"/>
        <dbReference type="ChEBI" id="CHEBI:29999"/>
        <dbReference type="ChEBI" id="CHEBI:30616"/>
        <dbReference type="ChEBI" id="CHEBI:83421"/>
        <dbReference type="ChEBI" id="CHEBI:456216"/>
        <dbReference type="EC" id="2.7.11.1"/>
    </reaction>
</comment>
<dbReference type="InterPro" id="IPR028375">
    <property type="entry name" value="KA1/Ssp2_C"/>
</dbReference>
<name>A0AAD5UKE7_9FUNG</name>
<keyword evidence="3" id="KW-0808">Transferase</keyword>
<comment type="catalytic activity">
    <reaction evidence="7">
        <text>L-threonyl-[protein] + ATP = O-phospho-L-threonyl-[protein] + ADP + H(+)</text>
        <dbReference type="Rhea" id="RHEA:46608"/>
        <dbReference type="Rhea" id="RHEA-COMP:11060"/>
        <dbReference type="Rhea" id="RHEA-COMP:11605"/>
        <dbReference type="ChEBI" id="CHEBI:15378"/>
        <dbReference type="ChEBI" id="CHEBI:30013"/>
        <dbReference type="ChEBI" id="CHEBI:30616"/>
        <dbReference type="ChEBI" id="CHEBI:61977"/>
        <dbReference type="ChEBI" id="CHEBI:456216"/>
        <dbReference type="EC" id="2.7.11.1"/>
    </reaction>
</comment>
<dbReference type="Pfam" id="PF02149">
    <property type="entry name" value="KA1"/>
    <property type="match status" value="1"/>
</dbReference>
<evidence type="ECO:0000313" key="11">
    <source>
        <dbReference type="EMBL" id="KAJ3260510.1"/>
    </source>
</evidence>
<organism evidence="11 12">
    <name type="scientific">Boothiomyces macroporosus</name>
    <dbReference type="NCBI Taxonomy" id="261099"/>
    <lineage>
        <taxon>Eukaryota</taxon>
        <taxon>Fungi</taxon>
        <taxon>Fungi incertae sedis</taxon>
        <taxon>Chytridiomycota</taxon>
        <taxon>Chytridiomycota incertae sedis</taxon>
        <taxon>Chytridiomycetes</taxon>
        <taxon>Rhizophydiales</taxon>
        <taxon>Terramycetaceae</taxon>
        <taxon>Boothiomyces</taxon>
    </lineage>
</organism>
<evidence type="ECO:0000256" key="3">
    <source>
        <dbReference type="ARBA" id="ARBA00022679"/>
    </source>
</evidence>
<keyword evidence="4" id="KW-0547">Nucleotide-binding</keyword>
<evidence type="ECO:0000256" key="8">
    <source>
        <dbReference type="ARBA" id="ARBA00048679"/>
    </source>
</evidence>
<feature type="domain" description="Protein kinase" evidence="9">
    <location>
        <begin position="1"/>
        <end position="145"/>
    </location>
</feature>
<dbReference type="InterPro" id="IPR011009">
    <property type="entry name" value="Kinase-like_dom_sf"/>
</dbReference>
<dbReference type="GO" id="GO:0035556">
    <property type="term" value="P:intracellular signal transduction"/>
    <property type="evidence" value="ECO:0007669"/>
    <property type="project" value="TreeGrafter"/>
</dbReference>
<dbReference type="PROSITE" id="PS50011">
    <property type="entry name" value="PROTEIN_KINASE_DOM"/>
    <property type="match status" value="1"/>
</dbReference>
<evidence type="ECO:0000256" key="1">
    <source>
        <dbReference type="ARBA" id="ARBA00012513"/>
    </source>
</evidence>
<evidence type="ECO:0000256" key="5">
    <source>
        <dbReference type="ARBA" id="ARBA00022777"/>
    </source>
</evidence>
<keyword evidence="6" id="KW-0067">ATP-binding</keyword>
<protein>
    <recommendedName>
        <fullName evidence="1">non-specific serine/threonine protein kinase</fullName>
        <ecNumber evidence="1">2.7.11.1</ecNumber>
    </recommendedName>
</protein>
<feature type="domain" description="KA1" evidence="10">
    <location>
        <begin position="361"/>
        <end position="411"/>
    </location>
</feature>
<evidence type="ECO:0000313" key="12">
    <source>
        <dbReference type="Proteomes" id="UP001210925"/>
    </source>
</evidence>
<dbReference type="GO" id="GO:0005737">
    <property type="term" value="C:cytoplasm"/>
    <property type="evidence" value="ECO:0007669"/>
    <property type="project" value="TreeGrafter"/>
</dbReference>
<evidence type="ECO:0000259" key="10">
    <source>
        <dbReference type="PROSITE" id="PS50032"/>
    </source>
</evidence>
<dbReference type="GO" id="GO:0005524">
    <property type="term" value="F:ATP binding"/>
    <property type="evidence" value="ECO:0007669"/>
    <property type="project" value="UniProtKB-KW"/>
</dbReference>
<dbReference type="GO" id="GO:0004674">
    <property type="term" value="F:protein serine/threonine kinase activity"/>
    <property type="evidence" value="ECO:0007669"/>
    <property type="project" value="UniProtKB-KW"/>
</dbReference>
<keyword evidence="5" id="KW-0418">Kinase</keyword>
<dbReference type="EMBL" id="JADGKB010000011">
    <property type="protein sequence ID" value="KAJ3260510.1"/>
    <property type="molecule type" value="Genomic_DNA"/>
</dbReference>
<dbReference type="Proteomes" id="UP001210925">
    <property type="component" value="Unassembled WGS sequence"/>
</dbReference>
<dbReference type="PROSITE" id="PS00108">
    <property type="entry name" value="PROTEIN_KINASE_ST"/>
    <property type="match status" value="1"/>
</dbReference>
<dbReference type="PANTHER" id="PTHR24346:SF110">
    <property type="entry name" value="NON-SPECIFIC SERINE_THREONINE PROTEIN KINASE"/>
    <property type="match status" value="1"/>
</dbReference>
<dbReference type="EC" id="2.7.11.1" evidence="1"/>
<dbReference type="AlphaFoldDB" id="A0AAD5UKE7"/>
<evidence type="ECO:0000259" key="9">
    <source>
        <dbReference type="PROSITE" id="PS50011"/>
    </source>
</evidence>
<evidence type="ECO:0000256" key="4">
    <source>
        <dbReference type="ARBA" id="ARBA00022741"/>
    </source>
</evidence>
<dbReference type="SUPFAM" id="SSF56112">
    <property type="entry name" value="Protein kinase-like (PK-like)"/>
    <property type="match status" value="1"/>
</dbReference>
<gene>
    <name evidence="11" type="ORF">HK103_000652</name>
</gene>
<dbReference type="Gene3D" id="3.30.310.80">
    <property type="entry name" value="Kinase associated domain 1, KA1"/>
    <property type="match status" value="1"/>
</dbReference>
<dbReference type="InterPro" id="IPR000719">
    <property type="entry name" value="Prot_kinase_dom"/>
</dbReference>